<keyword evidence="6" id="KW-1185">Reference proteome</keyword>
<evidence type="ECO:0000259" key="4">
    <source>
        <dbReference type="Pfam" id="PF02894"/>
    </source>
</evidence>
<dbReference type="AlphaFoldDB" id="A0A4R1BB54"/>
<comment type="caution">
    <text evidence="5">The sequence shown here is derived from an EMBL/GenBank/DDBJ whole genome shotgun (WGS) entry which is preliminary data.</text>
</comment>
<dbReference type="Proteomes" id="UP000295334">
    <property type="component" value="Unassembled WGS sequence"/>
</dbReference>
<dbReference type="Pfam" id="PF01408">
    <property type="entry name" value="GFO_IDH_MocA"/>
    <property type="match status" value="1"/>
</dbReference>
<dbReference type="Pfam" id="PF02894">
    <property type="entry name" value="GFO_IDH_MocA_C"/>
    <property type="match status" value="1"/>
</dbReference>
<keyword evidence="2" id="KW-0560">Oxidoreductase</keyword>
<evidence type="ECO:0000256" key="1">
    <source>
        <dbReference type="ARBA" id="ARBA00010928"/>
    </source>
</evidence>
<comment type="similarity">
    <text evidence="1">Belongs to the Gfo/Idh/MocA family.</text>
</comment>
<dbReference type="OrthoDB" id="9815825at2"/>
<dbReference type="PANTHER" id="PTHR43708:SF5">
    <property type="entry name" value="CONSERVED EXPRESSED OXIDOREDUCTASE (EUROFUNG)-RELATED"/>
    <property type="match status" value="1"/>
</dbReference>
<dbReference type="Gene3D" id="3.30.360.10">
    <property type="entry name" value="Dihydrodipicolinate Reductase, domain 2"/>
    <property type="match status" value="1"/>
</dbReference>
<name>A0A4R1BB54_9BACT</name>
<dbReference type="EMBL" id="SJZI01000042">
    <property type="protein sequence ID" value="TCJ14226.1"/>
    <property type="molecule type" value="Genomic_DNA"/>
</dbReference>
<sequence>MKPIRAALLSFGMSGKVFHAPFLHLLPAFQLAGAWERSRKEIATRYPGATSFDTLDQLLADDSIELVVVNTPNYTHYEYTKRALEAGKHVVVEKPFVTTVAEGEELCRIAGERGLLLSVYHNRRWDSDLLSVKEVIGSGALGEIVEAALHFDRFKAELSPKLHKEKPGPGAGVLYDLGSHLIDSALHLFGTPYSVFADIRCLRPGSEVDDYFELLLYYPRLRVRLHASYFVREAPPSFQLYGTAGSFLKPRGDVQEARLQAGEIPGEGWGAEDPATAGLLHSEHDDSAGRRTVAAPPGDYRAYFNGVAAAIRNGAPAPVTCSEGLQVIRVIETAFRSAAEGRVLPF</sequence>
<feature type="domain" description="Gfo/Idh/MocA-like oxidoreductase C-terminal" evidence="4">
    <location>
        <begin position="133"/>
        <end position="344"/>
    </location>
</feature>
<accession>A0A4R1BB54</accession>
<dbReference type="GO" id="GO:0000166">
    <property type="term" value="F:nucleotide binding"/>
    <property type="evidence" value="ECO:0007669"/>
    <property type="project" value="InterPro"/>
</dbReference>
<evidence type="ECO:0000313" key="6">
    <source>
        <dbReference type="Proteomes" id="UP000295334"/>
    </source>
</evidence>
<organism evidence="5 6">
    <name type="scientific">Flaviaesturariibacter flavus</name>
    <dbReference type="NCBI Taxonomy" id="2502780"/>
    <lineage>
        <taxon>Bacteria</taxon>
        <taxon>Pseudomonadati</taxon>
        <taxon>Bacteroidota</taxon>
        <taxon>Chitinophagia</taxon>
        <taxon>Chitinophagales</taxon>
        <taxon>Chitinophagaceae</taxon>
        <taxon>Flaviaestuariibacter</taxon>
    </lineage>
</organism>
<evidence type="ECO:0000256" key="2">
    <source>
        <dbReference type="ARBA" id="ARBA00023002"/>
    </source>
</evidence>
<gene>
    <name evidence="5" type="ORF">EPD60_09470</name>
</gene>
<protein>
    <submittedName>
        <fullName evidence="5">Oxidoreductase</fullName>
    </submittedName>
</protein>
<dbReference type="InterPro" id="IPR036291">
    <property type="entry name" value="NAD(P)-bd_dom_sf"/>
</dbReference>
<dbReference type="SUPFAM" id="SSF55347">
    <property type="entry name" value="Glyceraldehyde-3-phosphate dehydrogenase-like, C-terminal domain"/>
    <property type="match status" value="1"/>
</dbReference>
<evidence type="ECO:0000259" key="3">
    <source>
        <dbReference type="Pfam" id="PF01408"/>
    </source>
</evidence>
<feature type="domain" description="Gfo/Idh/MocA-like oxidoreductase N-terminal" evidence="3">
    <location>
        <begin position="7"/>
        <end position="121"/>
    </location>
</feature>
<dbReference type="InterPro" id="IPR000683">
    <property type="entry name" value="Gfo/Idh/MocA-like_OxRdtase_N"/>
</dbReference>
<reference evidence="5 6" key="1">
    <citation type="submission" date="2019-03" db="EMBL/GenBank/DDBJ databases">
        <authorList>
            <person name="Kim M.K.M."/>
        </authorList>
    </citation>
    <scope>NUCLEOTIDE SEQUENCE [LARGE SCALE GENOMIC DNA]</scope>
    <source>
        <strain evidence="5 6">17J68-12</strain>
    </source>
</reference>
<dbReference type="GO" id="GO:0016491">
    <property type="term" value="F:oxidoreductase activity"/>
    <property type="evidence" value="ECO:0007669"/>
    <property type="project" value="UniProtKB-KW"/>
</dbReference>
<evidence type="ECO:0000313" key="5">
    <source>
        <dbReference type="EMBL" id="TCJ14226.1"/>
    </source>
</evidence>
<dbReference type="InterPro" id="IPR051317">
    <property type="entry name" value="Gfo/Idh/MocA_oxidoreduct"/>
</dbReference>
<dbReference type="InterPro" id="IPR004104">
    <property type="entry name" value="Gfo/Idh/MocA-like_OxRdtase_C"/>
</dbReference>
<dbReference type="RefSeq" id="WP_131449145.1">
    <property type="nucleotide sequence ID" value="NZ_SJZI01000042.1"/>
</dbReference>
<dbReference type="PANTHER" id="PTHR43708">
    <property type="entry name" value="CONSERVED EXPRESSED OXIDOREDUCTASE (EUROFUNG)"/>
    <property type="match status" value="1"/>
</dbReference>
<dbReference type="SUPFAM" id="SSF51735">
    <property type="entry name" value="NAD(P)-binding Rossmann-fold domains"/>
    <property type="match status" value="1"/>
</dbReference>
<dbReference type="Gene3D" id="3.40.50.720">
    <property type="entry name" value="NAD(P)-binding Rossmann-like Domain"/>
    <property type="match status" value="1"/>
</dbReference>
<proteinExistence type="inferred from homology"/>